<evidence type="ECO:0000259" key="7">
    <source>
        <dbReference type="PROSITE" id="PS50110"/>
    </source>
</evidence>
<keyword evidence="1 5" id="KW-0597">Phosphoprotein</keyword>
<dbReference type="GO" id="GO:0005829">
    <property type="term" value="C:cytosol"/>
    <property type="evidence" value="ECO:0007669"/>
    <property type="project" value="TreeGrafter"/>
</dbReference>
<evidence type="ECO:0000256" key="2">
    <source>
        <dbReference type="ARBA" id="ARBA00023015"/>
    </source>
</evidence>
<dbReference type="InterPro" id="IPR016032">
    <property type="entry name" value="Sig_transdc_resp-reg_C-effctor"/>
</dbReference>
<dbReference type="InterPro" id="IPR039420">
    <property type="entry name" value="WalR-like"/>
</dbReference>
<dbReference type="Pfam" id="PF00072">
    <property type="entry name" value="Response_reg"/>
    <property type="match status" value="1"/>
</dbReference>
<dbReference type="SMART" id="SM00448">
    <property type="entry name" value="REC"/>
    <property type="match status" value="1"/>
</dbReference>
<dbReference type="PANTHER" id="PTHR48111">
    <property type="entry name" value="REGULATOR OF RPOS"/>
    <property type="match status" value="1"/>
</dbReference>
<proteinExistence type="predicted"/>
<keyword evidence="4" id="KW-0804">Transcription</keyword>
<dbReference type="InterPro" id="IPR001867">
    <property type="entry name" value="OmpR/PhoB-type_DNA-bd"/>
</dbReference>
<feature type="domain" description="Response regulatory" evidence="7">
    <location>
        <begin position="14"/>
        <end position="127"/>
    </location>
</feature>
<dbReference type="Proteomes" id="UP000501849">
    <property type="component" value="Plasmid unnamed1"/>
</dbReference>
<dbReference type="PANTHER" id="PTHR48111:SF4">
    <property type="entry name" value="DNA-BINDING DUAL TRANSCRIPTIONAL REGULATOR OMPR"/>
    <property type="match status" value="1"/>
</dbReference>
<dbReference type="Gene3D" id="3.40.50.2300">
    <property type="match status" value="1"/>
</dbReference>
<dbReference type="AlphaFoldDB" id="A0A6H0RXM3"/>
<feature type="modified residue" description="4-aspartylphosphate" evidence="5">
    <location>
        <position position="63"/>
    </location>
</feature>
<keyword evidence="9" id="KW-0614">Plasmid</keyword>
<evidence type="ECO:0000256" key="5">
    <source>
        <dbReference type="PROSITE-ProRule" id="PRU00169"/>
    </source>
</evidence>
<keyword evidence="10" id="KW-1185">Reference proteome</keyword>
<protein>
    <submittedName>
        <fullName evidence="9">Response regulator transcription factor</fullName>
    </submittedName>
</protein>
<dbReference type="KEGG" id="mfre:EXE63_01410"/>
<gene>
    <name evidence="9" type="ORF">EXE63_01410</name>
</gene>
<feature type="domain" description="OmpR/PhoB-type" evidence="8">
    <location>
        <begin position="144"/>
        <end position="188"/>
    </location>
</feature>
<accession>A0A6H0RXM3</accession>
<dbReference type="InterPro" id="IPR036388">
    <property type="entry name" value="WH-like_DNA-bd_sf"/>
</dbReference>
<evidence type="ECO:0000256" key="3">
    <source>
        <dbReference type="ARBA" id="ARBA00023125"/>
    </source>
</evidence>
<dbReference type="EMBL" id="CP038797">
    <property type="protein sequence ID" value="QIV79710.1"/>
    <property type="molecule type" value="Genomic_DNA"/>
</dbReference>
<dbReference type="PROSITE" id="PS50110">
    <property type="entry name" value="RESPONSE_REGULATORY"/>
    <property type="match status" value="1"/>
</dbReference>
<dbReference type="GO" id="GO:0006355">
    <property type="term" value="P:regulation of DNA-templated transcription"/>
    <property type="evidence" value="ECO:0007669"/>
    <property type="project" value="InterPro"/>
</dbReference>
<dbReference type="Gene3D" id="6.10.250.690">
    <property type="match status" value="1"/>
</dbReference>
<keyword evidence="2" id="KW-0805">Transcription regulation</keyword>
<dbReference type="InterPro" id="IPR001789">
    <property type="entry name" value="Sig_transdc_resp-reg_receiver"/>
</dbReference>
<organism evidence="9 10">
    <name type="scientific">Mycolicibacterium frederiksbergense</name>
    <dbReference type="NCBI Taxonomy" id="117567"/>
    <lineage>
        <taxon>Bacteria</taxon>
        <taxon>Bacillati</taxon>
        <taxon>Actinomycetota</taxon>
        <taxon>Actinomycetes</taxon>
        <taxon>Mycobacteriales</taxon>
        <taxon>Mycobacteriaceae</taxon>
        <taxon>Mycolicibacterium</taxon>
    </lineage>
</organism>
<dbReference type="GO" id="GO:0000976">
    <property type="term" value="F:transcription cis-regulatory region binding"/>
    <property type="evidence" value="ECO:0007669"/>
    <property type="project" value="TreeGrafter"/>
</dbReference>
<dbReference type="SUPFAM" id="SSF46894">
    <property type="entry name" value="C-terminal effector domain of the bipartite response regulators"/>
    <property type="match status" value="1"/>
</dbReference>
<dbReference type="SUPFAM" id="SSF52172">
    <property type="entry name" value="CheY-like"/>
    <property type="match status" value="1"/>
</dbReference>
<dbReference type="PROSITE" id="PS51755">
    <property type="entry name" value="OMPR_PHOB"/>
    <property type="match status" value="1"/>
</dbReference>
<evidence type="ECO:0000313" key="9">
    <source>
        <dbReference type="EMBL" id="QIV79710.1"/>
    </source>
</evidence>
<evidence type="ECO:0000256" key="1">
    <source>
        <dbReference type="ARBA" id="ARBA00022553"/>
    </source>
</evidence>
<dbReference type="InterPro" id="IPR011006">
    <property type="entry name" value="CheY-like_superfamily"/>
</dbReference>
<dbReference type="GO" id="GO:0000156">
    <property type="term" value="F:phosphorelay response regulator activity"/>
    <property type="evidence" value="ECO:0007669"/>
    <property type="project" value="TreeGrafter"/>
</dbReference>
<keyword evidence="3 6" id="KW-0238">DNA-binding</keyword>
<reference evidence="9 10" key="1">
    <citation type="submission" date="2019-04" db="EMBL/GenBank/DDBJ databases">
        <title>Draft, Whole-Genome Sequence of the Anthracene-degrading Mycobacterium frederiksbergense LB501T, Isolated from a Polycyclic Aromatic Hydrocarbon (PAH)-Contaminated Soil.</title>
        <authorList>
            <person name="Augelletti F."/>
        </authorList>
    </citation>
    <scope>NUCLEOTIDE SEQUENCE [LARGE SCALE GENOMIC DNA]</scope>
    <source>
        <strain evidence="9 10">LB 501T</strain>
        <plasmid evidence="9 10">unnamed1</plasmid>
    </source>
</reference>
<dbReference type="GO" id="GO:0032993">
    <property type="term" value="C:protein-DNA complex"/>
    <property type="evidence" value="ECO:0007669"/>
    <property type="project" value="TreeGrafter"/>
</dbReference>
<sequence length="188" mass="20092">MCDGSTTMATTAATLLIVGDHLKWIEVVANHFRADEVSLVVAGDGDEAVEVANRLRPGFVALDADSLGGSVMQVCQGIRDVCDAHVTMHSSLGNESLVVAGLRAGADDVLTSPRSSRELAARVRAALRRWTANEARAETGHMAPQRYSFGPLSIDVRRREVRIADVCIAVTRTQFDILMALASGPSAY</sequence>
<evidence type="ECO:0000256" key="4">
    <source>
        <dbReference type="ARBA" id="ARBA00023163"/>
    </source>
</evidence>
<evidence type="ECO:0000256" key="6">
    <source>
        <dbReference type="PROSITE-ProRule" id="PRU01091"/>
    </source>
</evidence>
<geneLocation type="plasmid" evidence="9 10">
    <name>unnamed1</name>
</geneLocation>
<evidence type="ECO:0000313" key="10">
    <source>
        <dbReference type="Proteomes" id="UP000501849"/>
    </source>
</evidence>
<name>A0A6H0RXM3_9MYCO</name>
<dbReference type="Gene3D" id="1.10.10.10">
    <property type="entry name" value="Winged helix-like DNA-binding domain superfamily/Winged helix DNA-binding domain"/>
    <property type="match status" value="1"/>
</dbReference>
<evidence type="ECO:0000259" key="8">
    <source>
        <dbReference type="PROSITE" id="PS51755"/>
    </source>
</evidence>
<feature type="DNA-binding region" description="OmpR/PhoB-type" evidence="6">
    <location>
        <begin position="144"/>
        <end position="188"/>
    </location>
</feature>